<accession>A0A3E2H3T8</accession>
<keyword evidence="2" id="KW-0442">Lipid degradation</keyword>
<keyword evidence="4" id="KW-0812">Transmembrane</keyword>
<name>A0A3E2H3T8_SCYLI</name>
<sequence>MKTVAESLRQKHPEESLYILVAKRNSGSFTYDGIELGGERVCQEIEEEIERLAREGQEIKKLSIVGYSLGGLVARYTVGLLESAGFFDKVEPVNFTTFATPHLGVRTPLRGWPNHLWNVLGARTLSQSGRQLFTIDRFRDTGKPLLEILADPNSIFIKGLARFKRRSLYTNIVNDRSAVYYTTGISKTDPYTDLKKVKLNYLEGYEDVILDPEHPFDKLESKIVLTRQATARPSPIFWVLIMFLPVGVMAFLFNSLVQSIRSNKRIQLHEKGLAGIQPGNYRVPLLIQGMREAVEDAYENLNSTQSNEYLNEDSDEDDSEETEVIVKGSDSPLNERGSTPRPRSKSIISEKSTEAGDCQSDLPTLALAPYQFRMIKTLDSLGWLKFPVHIHKASHSHAAIIVRMDKESFSEGRVVLHHWLDEVFII</sequence>
<keyword evidence="7" id="KW-1185">Reference proteome</keyword>
<keyword evidence="6" id="KW-0378">Hydrolase</keyword>
<dbReference type="OrthoDB" id="273452at2759"/>
<dbReference type="GO" id="GO:0016042">
    <property type="term" value="P:lipid catabolic process"/>
    <property type="evidence" value="ECO:0007669"/>
    <property type="project" value="UniProtKB-KW"/>
</dbReference>
<feature type="transmembrane region" description="Helical" evidence="4">
    <location>
        <begin position="236"/>
        <end position="257"/>
    </location>
</feature>
<dbReference type="Pfam" id="PF05057">
    <property type="entry name" value="DUF676"/>
    <property type="match status" value="1"/>
</dbReference>
<keyword evidence="2" id="KW-0443">Lipid metabolism</keyword>
<feature type="compositionally biased region" description="Acidic residues" evidence="3">
    <location>
        <begin position="310"/>
        <end position="323"/>
    </location>
</feature>
<gene>
    <name evidence="6" type="ORF">B7463_g8269</name>
</gene>
<keyword evidence="4" id="KW-1133">Transmembrane helix</keyword>
<dbReference type="GO" id="GO:0005811">
    <property type="term" value="C:lipid droplet"/>
    <property type="evidence" value="ECO:0007669"/>
    <property type="project" value="TreeGrafter"/>
</dbReference>
<dbReference type="Gene3D" id="3.40.50.1820">
    <property type="entry name" value="alpha/beta hydrolase"/>
    <property type="match status" value="1"/>
</dbReference>
<dbReference type="PANTHER" id="PTHR12482:SF65">
    <property type="entry name" value="ESTERASE, PUTATIVE (AFU_ORTHOLOGUE AFUA_3G12320)-RELATED"/>
    <property type="match status" value="1"/>
</dbReference>
<dbReference type="Proteomes" id="UP000258309">
    <property type="component" value="Unassembled WGS sequence"/>
</dbReference>
<evidence type="ECO:0000256" key="4">
    <source>
        <dbReference type="SAM" id="Phobius"/>
    </source>
</evidence>
<dbReference type="STRING" id="5539.A0A3E2H3T8"/>
<evidence type="ECO:0000256" key="3">
    <source>
        <dbReference type="SAM" id="MobiDB-lite"/>
    </source>
</evidence>
<dbReference type="InterPro" id="IPR044294">
    <property type="entry name" value="Lipase-like"/>
</dbReference>
<evidence type="ECO:0000256" key="2">
    <source>
        <dbReference type="ARBA" id="ARBA00022963"/>
    </source>
</evidence>
<dbReference type="InterPro" id="IPR029058">
    <property type="entry name" value="AB_hydrolase_fold"/>
</dbReference>
<dbReference type="GO" id="GO:0106435">
    <property type="term" value="F:carboxylesterase activity"/>
    <property type="evidence" value="ECO:0007669"/>
    <property type="project" value="UniProtKB-EC"/>
</dbReference>
<keyword evidence="4" id="KW-0472">Membrane</keyword>
<evidence type="ECO:0000259" key="5">
    <source>
        <dbReference type="Pfam" id="PF05057"/>
    </source>
</evidence>
<feature type="non-terminal residue" evidence="6">
    <location>
        <position position="1"/>
    </location>
</feature>
<feature type="non-terminal residue" evidence="6">
    <location>
        <position position="426"/>
    </location>
</feature>
<dbReference type="EC" id="3.1.1.5" evidence="6"/>
<dbReference type="OMA" id="FCTPHVG"/>
<dbReference type="EMBL" id="NCSJ02000177">
    <property type="protein sequence ID" value="RFU28060.1"/>
    <property type="molecule type" value="Genomic_DNA"/>
</dbReference>
<dbReference type="InterPro" id="IPR007751">
    <property type="entry name" value="DUF676_lipase-like"/>
</dbReference>
<organism evidence="6 7">
    <name type="scientific">Scytalidium lignicola</name>
    <name type="common">Hyphomycete</name>
    <dbReference type="NCBI Taxonomy" id="5539"/>
    <lineage>
        <taxon>Eukaryota</taxon>
        <taxon>Fungi</taxon>
        <taxon>Dikarya</taxon>
        <taxon>Ascomycota</taxon>
        <taxon>Pezizomycotina</taxon>
        <taxon>Leotiomycetes</taxon>
        <taxon>Leotiomycetes incertae sedis</taxon>
        <taxon>Scytalidium</taxon>
    </lineage>
</organism>
<dbReference type="EC" id="3.1.1.1" evidence="6"/>
<evidence type="ECO:0000313" key="6">
    <source>
        <dbReference type="EMBL" id="RFU28060.1"/>
    </source>
</evidence>
<dbReference type="AlphaFoldDB" id="A0A3E2H3T8"/>
<evidence type="ECO:0000313" key="7">
    <source>
        <dbReference type="Proteomes" id="UP000258309"/>
    </source>
</evidence>
<protein>
    <submittedName>
        <fullName evidence="6">Lysophospholipase/Carboxylesterase</fullName>
        <ecNumber evidence="6">3.1.1.1</ecNumber>
        <ecNumber evidence="6">3.1.1.5</ecNumber>
    </submittedName>
</protein>
<reference evidence="6 7" key="1">
    <citation type="submission" date="2018-05" db="EMBL/GenBank/DDBJ databases">
        <title>Draft genome sequence of Scytalidium lignicola DSM 105466, a ubiquitous saprotrophic fungus.</title>
        <authorList>
            <person name="Buettner E."/>
            <person name="Gebauer A.M."/>
            <person name="Hofrichter M."/>
            <person name="Liers C."/>
            <person name="Kellner H."/>
        </authorList>
    </citation>
    <scope>NUCLEOTIDE SEQUENCE [LARGE SCALE GENOMIC DNA]</scope>
    <source>
        <strain evidence="6 7">DSM 105466</strain>
    </source>
</reference>
<comment type="caution">
    <text evidence="6">The sequence shown here is derived from an EMBL/GenBank/DDBJ whole genome shotgun (WGS) entry which is preliminary data.</text>
</comment>
<evidence type="ECO:0000256" key="1">
    <source>
        <dbReference type="ARBA" id="ARBA00007920"/>
    </source>
</evidence>
<proteinExistence type="inferred from homology"/>
<dbReference type="PANTHER" id="PTHR12482">
    <property type="entry name" value="LIPASE ROG1-RELATED-RELATED"/>
    <property type="match status" value="1"/>
</dbReference>
<feature type="region of interest" description="Disordered" evidence="3">
    <location>
        <begin position="303"/>
        <end position="356"/>
    </location>
</feature>
<dbReference type="GO" id="GO:0047372">
    <property type="term" value="F:monoacylglycerol lipase activity"/>
    <property type="evidence" value="ECO:0007669"/>
    <property type="project" value="TreeGrafter"/>
</dbReference>
<comment type="similarity">
    <text evidence="1">Belongs to the putative lipase ROG1 family.</text>
</comment>
<dbReference type="SUPFAM" id="SSF53474">
    <property type="entry name" value="alpha/beta-Hydrolases"/>
    <property type="match status" value="1"/>
</dbReference>
<dbReference type="GO" id="GO:0004622">
    <property type="term" value="F:phosphatidylcholine lysophospholipase activity"/>
    <property type="evidence" value="ECO:0007669"/>
    <property type="project" value="UniProtKB-EC"/>
</dbReference>
<feature type="domain" description="DUF676" evidence="5">
    <location>
        <begin position="1"/>
        <end position="182"/>
    </location>
</feature>